<dbReference type="GO" id="GO:0005524">
    <property type="term" value="F:ATP binding"/>
    <property type="evidence" value="ECO:0007669"/>
    <property type="project" value="UniProtKB-KW"/>
</dbReference>
<dbReference type="UniPathway" id="UPA00034">
    <property type="reaction ID" value="UER00015"/>
</dbReference>
<dbReference type="EMBL" id="FQZV01000016">
    <property type="protein sequence ID" value="SHJ18582.1"/>
    <property type="molecule type" value="Genomic_DNA"/>
</dbReference>
<comment type="pathway">
    <text evidence="4 15">Amino-acid biosynthesis; L-threonine biosynthesis; L-threonine from L-aspartate: step 1/5.</text>
</comment>
<reference evidence="18" key="1">
    <citation type="submission" date="2016-11" db="EMBL/GenBank/DDBJ databases">
        <authorList>
            <person name="Varghese N."/>
            <person name="Submissions S."/>
        </authorList>
    </citation>
    <scope>NUCLEOTIDE SEQUENCE [LARGE SCALE GENOMIC DNA]</scope>
    <source>
        <strain evidence="18">DSM 17957</strain>
    </source>
</reference>
<organism evidence="17 18">
    <name type="scientific">Geosporobacter subterraneus DSM 17957</name>
    <dbReference type="NCBI Taxonomy" id="1121919"/>
    <lineage>
        <taxon>Bacteria</taxon>
        <taxon>Bacillati</taxon>
        <taxon>Bacillota</taxon>
        <taxon>Clostridia</taxon>
        <taxon>Peptostreptococcales</taxon>
        <taxon>Thermotaleaceae</taxon>
        <taxon>Geosporobacter</taxon>
    </lineage>
</organism>
<gene>
    <name evidence="17" type="ORF">SAMN02745975_01488</name>
</gene>
<evidence type="ECO:0000256" key="15">
    <source>
        <dbReference type="RuleBase" id="RU004249"/>
    </source>
</evidence>
<keyword evidence="11" id="KW-0220">Diaminopimelate biosynthesis</keyword>
<keyword evidence="7 14" id="KW-0808">Transferase</keyword>
<dbReference type="RefSeq" id="WP_110940710.1">
    <property type="nucleotide sequence ID" value="NZ_FQZV01000016.1"/>
</dbReference>
<dbReference type="Pfam" id="PF00696">
    <property type="entry name" value="AA_kinase"/>
    <property type="match status" value="1"/>
</dbReference>
<dbReference type="UniPathway" id="UPA00050">
    <property type="reaction ID" value="UER00461"/>
</dbReference>
<dbReference type="GO" id="GO:0019877">
    <property type="term" value="P:diaminopimelate biosynthetic process"/>
    <property type="evidence" value="ECO:0007669"/>
    <property type="project" value="UniProtKB-KW"/>
</dbReference>
<dbReference type="GO" id="GO:0009090">
    <property type="term" value="P:homoserine biosynthetic process"/>
    <property type="evidence" value="ECO:0007669"/>
    <property type="project" value="TreeGrafter"/>
</dbReference>
<keyword evidence="12" id="KW-0457">Lysine biosynthesis</keyword>
<evidence type="ECO:0000256" key="9">
    <source>
        <dbReference type="ARBA" id="ARBA00022777"/>
    </source>
</evidence>
<accession>A0A1M6H8R5</accession>
<evidence type="ECO:0000259" key="16">
    <source>
        <dbReference type="Pfam" id="PF00696"/>
    </source>
</evidence>
<keyword evidence="9 14" id="KW-0418">Kinase</keyword>
<comment type="function">
    <text evidence="1">Catalyzes the phosphorylation of the beta-carboxyl group of aspartic acid with ATP to yield 4-phospho-L-aspartate, which is involved in the branched biosynthetic pathway leading to the biosynthesis of amino acids threonine, isoleucine and methionine.</text>
</comment>
<dbReference type="InterPro" id="IPR018042">
    <property type="entry name" value="Aspartate_kinase_CS"/>
</dbReference>
<evidence type="ECO:0000256" key="12">
    <source>
        <dbReference type="ARBA" id="ARBA00023154"/>
    </source>
</evidence>
<evidence type="ECO:0000256" key="14">
    <source>
        <dbReference type="RuleBase" id="RU003448"/>
    </source>
</evidence>
<evidence type="ECO:0000256" key="8">
    <source>
        <dbReference type="ARBA" id="ARBA00022741"/>
    </source>
</evidence>
<keyword evidence="10" id="KW-0067">ATP-binding</keyword>
<name>A0A1M6H8R5_9FIRM</name>
<proteinExistence type="inferred from homology"/>
<comment type="pathway">
    <text evidence="3 15">Amino-acid biosynthesis; L-methionine biosynthesis via de novo pathway; L-homoserine from L-aspartate: step 1/3.</text>
</comment>
<dbReference type="EC" id="2.7.2.4" evidence="14"/>
<evidence type="ECO:0000256" key="4">
    <source>
        <dbReference type="ARBA" id="ARBA00005139"/>
    </source>
</evidence>
<dbReference type="PANTHER" id="PTHR21499">
    <property type="entry name" value="ASPARTATE KINASE"/>
    <property type="match status" value="1"/>
</dbReference>
<dbReference type="PANTHER" id="PTHR21499:SF3">
    <property type="entry name" value="ASPARTOKINASE"/>
    <property type="match status" value="1"/>
</dbReference>
<dbReference type="Gene3D" id="3.40.1160.10">
    <property type="entry name" value="Acetylglutamate kinase-like"/>
    <property type="match status" value="1"/>
</dbReference>
<evidence type="ECO:0000256" key="5">
    <source>
        <dbReference type="ARBA" id="ARBA00010122"/>
    </source>
</evidence>
<dbReference type="AlphaFoldDB" id="A0A1M6H8R5"/>
<evidence type="ECO:0000256" key="1">
    <source>
        <dbReference type="ARBA" id="ARBA00003121"/>
    </source>
</evidence>
<dbReference type="InterPro" id="IPR036393">
    <property type="entry name" value="AceGlu_kinase-like_sf"/>
</dbReference>
<dbReference type="GO" id="GO:0009088">
    <property type="term" value="P:threonine biosynthetic process"/>
    <property type="evidence" value="ECO:0007669"/>
    <property type="project" value="UniProtKB-UniPathway"/>
</dbReference>
<feature type="domain" description="Aspartate/glutamate/uridylate kinase" evidence="16">
    <location>
        <begin position="3"/>
        <end position="235"/>
    </location>
</feature>
<dbReference type="InterPro" id="IPR001341">
    <property type="entry name" value="Asp_kinase"/>
</dbReference>
<dbReference type="GO" id="GO:0009089">
    <property type="term" value="P:lysine biosynthetic process via diaminopimelate"/>
    <property type="evidence" value="ECO:0007669"/>
    <property type="project" value="UniProtKB-UniPathway"/>
</dbReference>
<dbReference type="SUPFAM" id="SSF53633">
    <property type="entry name" value="Carbamate kinase-like"/>
    <property type="match status" value="1"/>
</dbReference>
<keyword evidence="6 15" id="KW-0028">Amino-acid biosynthesis</keyword>
<dbReference type="PROSITE" id="PS00324">
    <property type="entry name" value="ASPARTOKINASE"/>
    <property type="match status" value="1"/>
</dbReference>
<evidence type="ECO:0000256" key="13">
    <source>
        <dbReference type="ARBA" id="ARBA00047872"/>
    </source>
</evidence>
<comment type="similarity">
    <text evidence="5 14">Belongs to the aspartokinase family.</text>
</comment>
<dbReference type="GO" id="GO:0005829">
    <property type="term" value="C:cytosol"/>
    <property type="evidence" value="ECO:0007669"/>
    <property type="project" value="TreeGrafter"/>
</dbReference>
<dbReference type="OrthoDB" id="9799110at2"/>
<comment type="catalytic activity">
    <reaction evidence="13 14">
        <text>L-aspartate + ATP = 4-phospho-L-aspartate + ADP</text>
        <dbReference type="Rhea" id="RHEA:23776"/>
        <dbReference type="ChEBI" id="CHEBI:29991"/>
        <dbReference type="ChEBI" id="CHEBI:30616"/>
        <dbReference type="ChEBI" id="CHEBI:57535"/>
        <dbReference type="ChEBI" id="CHEBI:456216"/>
        <dbReference type="EC" id="2.7.2.4"/>
    </reaction>
</comment>
<dbReference type="NCBIfam" id="TIGR00657">
    <property type="entry name" value="asp_kinases"/>
    <property type="match status" value="1"/>
</dbReference>
<dbReference type="Proteomes" id="UP000184536">
    <property type="component" value="Unassembled WGS sequence"/>
</dbReference>
<dbReference type="InterPro" id="IPR001048">
    <property type="entry name" value="Asp/Glu/Uridylate_kinase"/>
</dbReference>
<comment type="pathway">
    <text evidence="2 15">Amino-acid biosynthesis; L-lysine biosynthesis via DAP pathway; (S)-tetrahydrodipicolinate from L-aspartate: step 1/4.</text>
</comment>
<evidence type="ECO:0000256" key="7">
    <source>
        <dbReference type="ARBA" id="ARBA00022679"/>
    </source>
</evidence>
<evidence type="ECO:0000313" key="17">
    <source>
        <dbReference type="EMBL" id="SHJ18582.1"/>
    </source>
</evidence>
<dbReference type="GO" id="GO:0004072">
    <property type="term" value="F:aspartate kinase activity"/>
    <property type="evidence" value="ECO:0007669"/>
    <property type="project" value="UniProtKB-EC"/>
</dbReference>
<keyword evidence="18" id="KW-1185">Reference proteome</keyword>
<evidence type="ECO:0000256" key="10">
    <source>
        <dbReference type="ARBA" id="ARBA00022840"/>
    </source>
</evidence>
<evidence type="ECO:0000256" key="11">
    <source>
        <dbReference type="ARBA" id="ARBA00022915"/>
    </source>
</evidence>
<protein>
    <recommendedName>
        <fullName evidence="14">Aspartokinase</fullName>
        <ecNumber evidence="14">2.7.2.4</ecNumber>
    </recommendedName>
</protein>
<dbReference type="UniPathway" id="UPA00051">
    <property type="reaction ID" value="UER00462"/>
</dbReference>
<keyword evidence="8" id="KW-0547">Nucleotide-binding</keyword>
<evidence type="ECO:0000256" key="2">
    <source>
        <dbReference type="ARBA" id="ARBA00004766"/>
    </source>
</evidence>
<dbReference type="STRING" id="1121919.SAMN02745975_01488"/>
<sequence length="393" mass="43351">MGLVVQKFGGTSVATPEGWRAMLRHVSTCRANGNEVIVVVSAMGRKGAPYATDTLIQLLEEVDPAIEGLKKDFIMSCGEMISAAIISHYFEVNGLYAVPMTGFQAGIHTNNTFNNADILHIDTQSIKQCIGEGKIAVVSGFQGITEDGWITTLGRGGSDTTAVALGAYLHADRVDIFTDVPGVAITDPRIVSNVTYLPEISYDDMYKLALNGAKVIHPRAVKAAKKSQIPVQVRSTFSDAPGTLILQDPKYHRQNIIGIAYEKDYSCVRTPIENKSLYTKLKDHTYLYKESNQSIAAYYKSDVLLSKIYPNGLPFENARADIGKIAVFHDQSRCQSIQQQIYSFLAGSMMPILDSFSFSDHFVIMISNEFAIECIQRIYNQIEIINHNLSLMA</sequence>
<evidence type="ECO:0000313" key="18">
    <source>
        <dbReference type="Proteomes" id="UP000184536"/>
    </source>
</evidence>
<evidence type="ECO:0000256" key="3">
    <source>
        <dbReference type="ARBA" id="ARBA00004986"/>
    </source>
</evidence>
<evidence type="ECO:0000256" key="6">
    <source>
        <dbReference type="ARBA" id="ARBA00022605"/>
    </source>
</evidence>